<sequence>MIWAILVFILTVVVTNIVSSALGLLGKIIVGVILIFVGIKLWAPAAIAVILGVIVGTITGAGRN</sequence>
<dbReference type="Proteomes" id="UP000772151">
    <property type="component" value="Unassembled WGS sequence"/>
</dbReference>
<accession>A0A927ZWA6</accession>
<dbReference type="RefSeq" id="WP_303670422.1">
    <property type="nucleotide sequence ID" value="NZ_SVCA01000016.1"/>
</dbReference>
<comment type="caution">
    <text evidence="2">The sequence shown here is derived from an EMBL/GenBank/DDBJ whole genome shotgun (WGS) entry which is preliminary data.</text>
</comment>
<evidence type="ECO:0000313" key="3">
    <source>
        <dbReference type="Proteomes" id="UP000772151"/>
    </source>
</evidence>
<dbReference type="EMBL" id="SVCA01000016">
    <property type="protein sequence ID" value="MBE6086310.1"/>
    <property type="molecule type" value="Genomic_DNA"/>
</dbReference>
<evidence type="ECO:0000313" key="2">
    <source>
        <dbReference type="EMBL" id="MBE6086310.1"/>
    </source>
</evidence>
<proteinExistence type="predicted"/>
<keyword evidence="1" id="KW-1133">Transmembrane helix</keyword>
<organism evidence="2 3">
    <name type="scientific">Selenomonas ruminantium</name>
    <dbReference type="NCBI Taxonomy" id="971"/>
    <lineage>
        <taxon>Bacteria</taxon>
        <taxon>Bacillati</taxon>
        <taxon>Bacillota</taxon>
        <taxon>Negativicutes</taxon>
        <taxon>Selenomonadales</taxon>
        <taxon>Selenomonadaceae</taxon>
        <taxon>Selenomonas</taxon>
    </lineage>
</organism>
<name>A0A927ZWA6_SELRU</name>
<protein>
    <submittedName>
        <fullName evidence="2">Uncharacterized protein</fullName>
    </submittedName>
</protein>
<gene>
    <name evidence="2" type="ORF">E7203_12845</name>
</gene>
<feature type="transmembrane region" description="Helical" evidence="1">
    <location>
        <begin position="33"/>
        <end position="58"/>
    </location>
</feature>
<keyword evidence="1" id="KW-0812">Transmembrane</keyword>
<evidence type="ECO:0000256" key="1">
    <source>
        <dbReference type="SAM" id="Phobius"/>
    </source>
</evidence>
<keyword evidence="1" id="KW-0472">Membrane</keyword>
<reference evidence="2" key="1">
    <citation type="submission" date="2019-04" db="EMBL/GenBank/DDBJ databases">
        <title>Evolution of Biomass-Degrading Anaerobic Consortia Revealed by Metagenomics.</title>
        <authorList>
            <person name="Peng X."/>
        </authorList>
    </citation>
    <scope>NUCLEOTIDE SEQUENCE</scope>
    <source>
        <strain evidence="2">SIG242</strain>
    </source>
</reference>
<dbReference type="AlphaFoldDB" id="A0A927ZWA6"/>